<proteinExistence type="predicted"/>
<dbReference type="AlphaFoldDB" id="A0A3S4F5C7"/>
<evidence type="ECO:0000313" key="1">
    <source>
        <dbReference type="EMBL" id="VEA34147.1"/>
    </source>
</evidence>
<accession>A0A3S4F5C7</accession>
<name>A0A3S4F5C7_SALET</name>
<dbReference type="EMBL" id="LR134148">
    <property type="protein sequence ID" value="VEA34147.1"/>
    <property type="molecule type" value="Genomic_DNA"/>
</dbReference>
<protein>
    <submittedName>
        <fullName evidence="1">Uncharacterized protein</fullName>
    </submittedName>
</protein>
<reference evidence="1 2" key="1">
    <citation type="submission" date="2018-12" db="EMBL/GenBank/DDBJ databases">
        <authorList>
            <consortium name="Pathogen Informatics"/>
        </authorList>
    </citation>
    <scope>NUCLEOTIDE SEQUENCE [LARGE SCALE GENOMIC DNA]</scope>
    <source>
        <strain evidence="1 2">NCTC8271</strain>
    </source>
</reference>
<gene>
    <name evidence="1" type="ORF">NCTC8271_01658</name>
</gene>
<sequence length="60" mass="6887">MVLSDGDAQRLIRHCAILPARAFRTVGFLQGFNFLTTHTEKITEQRRTFIAQHPSIMSTR</sequence>
<dbReference type="Proteomes" id="UP000273655">
    <property type="component" value="Chromosome 1"/>
</dbReference>
<evidence type="ECO:0000313" key="2">
    <source>
        <dbReference type="Proteomes" id="UP000273655"/>
    </source>
</evidence>
<organism evidence="1 2">
    <name type="scientific">Salmonella enterica I</name>
    <dbReference type="NCBI Taxonomy" id="59201"/>
    <lineage>
        <taxon>Bacteria</taxon>
        <taxon>Pseudomonadati</taxon>
        <taxon>Pseudomonadota</taxon>
        <taxon>Gammaproteobacteria</taxon>
        <taxon>Enterobacterales</taxon>
        <taxon>Enterobacteriaceae</taxon>
        <taxon>Salmonella</taxon>
    </lineage>
</organism>